<name>A0AAD5RF78_9PEZI</name>
<sequence length="110" mass="12142">MTNEEDESSNVLKHKGHLARGKDRNTQGSVSPEEKSAFMQTPPDTKPGNSSRSSKQPHQQSQQDHDYSTPLLHGPKHPHEVPAVEETTAENAAMVRAPQGVRRHSATDTR</sequence>
<accession>A0AAD5RF78</accession>
<reference evidence="2" key="1">
    <citation type="submission" date="2022-07" db="EMBL/GenBank/DDBJ databases">
        <title>Draft genome sequence of Zalerion maritima ATCC 34329, a (micro)plastics degrading marine fungus.</title>
        <authorList>
            <person name="Paco A."/>
            <person name="Goncalves M.F.M."/>
            <person name="Rocha-Santos T.A.P."/>
            <person name="Alves A."/>
        </authorList>
    </citation>
    <scope>NUCLEOTIDE SEQUENCE</scope>
    <source>
        <strain evidence="2">ATCC 34329</strain>
    </source>
</reference>
<comment type="caution">
    <text evidence="2">The sequence shown here is derived from an EMBL/GenBank/DDBJ whole genome shotgun (WGS) entry which is preliminary data.</text>
</comment>
<dbReference type="EMBL" id="JAKWBI020001033">
    <property type="protein sequence ID" value="KAJ2891632.1"/>
    <property type="molecule type" value="Genomic_DNA"/>
</dbReference>
<protein>
    <submittedName>
        <fullName evidence="2">Uncharacterized protein</fullName>
    </submittedName>
</protein>
<organism evidence="2 3">
    <name type="scientific">Zalerion maritima</name>
    <dbReference type="NCBI Taxonomy" id="339359"/>
    <lineage>
        <taxon>Eukaryota</taxon>
        <taxon>Fungi</taxon>
        <taxon>Dikarya</taxon>
        <taxon>Ascomycota</taxon>
        <taxon>Pezizomycotina</taxon>
        <taxon>Sordariomycetes</taxon>
        <taxon>Lulworthiomycetidae</taxon>
        <taxon>Lulworthiales</taxon>
        <taxon>Lulworthiaceae</taxon>
        <taxon>Zalerion</taxon>
    </lineage>
</organism>
<proteinExistence type="predicted"/>
<evidence type="ECO:0000313" key="3">
    <source>
        <dbReference type="Proteomes" id="UP001201980"/>
    </source>
</evidence>
<dbReference type="Proteomes" id="UP001201980">
    <property type="component" value="Unassembled WGS sequence"/>
</dbReference>
<evidence type="ECO:0000313" key="2">
    <source>
        <dbReference type="EMBL" id="KAJ2891632.1"/>
    </source>
</evidence>
<gene>
    <name evidence="2" type="ORF">MKZ38_000146</name>
</gene>
<evidence type="ECO:0000256" key="1">
    <source>
        <dbReference type="SAM" id="MobiDB-lite"/>
    </source>
</evidence>
<keyword evidence="3" id="KW-1185">Reference proteome</keyword>
<feature type="compositionally biased region" description="Polar residues" evidence="1">
    <location>
        <begin position="38"/>
        <end position="62"/>
    </location>
</feature>
<feature type="region of interest" description="Disordered" evidence="1">
    <location>
        <begin position="1"/>
        <end position="110"/>
    </location>
</feature>
<dbReference type="AlphaFoldDB" id="A0AAD5RF78"/>